<sequence length="283" mass="29827">MVERTIGGQSQGSSTRDRAVSLAHRMLAGAGRAALVAYGLEGQPTLDALAHGMTGSGDLMVATTVFSGSDDAVLLNPGTRMDVRMDITKLSPEPRVEILTASAHMLGQLEWLDSERASDVLEYDDVPEMVKAVAESPLGMLGIVRVSRVLLHDGVGATAIPFAHLVERHDDVALAGLGDIETVGLDVASSLDSVDLASLCDAVSNGWVEARVLSEKPSAGGCSHTKNREFVVDVDVTGLTVMRNGAERTRVFFVPFDRESVVECGGLLARVESLFGARVGAAE</sequence>
<accession>A0ABP5JC43</accession>
<dbReference type="RefSeq" id="WP_344224125.1">
    <property type="nucleotide sequence ID" value="NZ_BAAAQA010000014.1"/>
</dbReference>
<evidence type="ECO:0000313" key="2">
    <source>
        <dbReference type="Proteomes" id="UP001500166"/>
    </source>
</evidence>
<protein>
    <submittedName>
        <fullName evidence="1">Uncharacterized protein</fullName>
    </submittedName>
</protein>
<evidence type="ECO:0000313" key="1">
    <source>
        <dbReference type="EMBL" id="GAA2114775.1"/>
    </source>
</evidence>
<organism evidence="1 2">
    <name type="scientific">Kocuria atrinae</name>
    <dbReference type="NCBI Taxonomy" id="592377"/>
    <lineage>
        <taxon>Bacteria</taxon>
        <taxon>Bacillati</taxon>
        <taxon>Actinomycetota</taxon>
        <taxon>Actinomycetes</taxon>
        <taxon>Micrococcales</taxon>
        <taxon>Micrococcaceae</taxon>
        <taxon>Kocuria</taxon>
    </lineage>
</organism>
<dbReference type="Proteomes" id="UP001500166">
    <property type="component" value="Unassembled WGS sequence"/>
</dbReference>
<keyword evidence="2" id="KW-1185">Reference proteome</keyword>
<reference evidence="2" key="1">
    <citation type="journal article" date="2019" name="Int. J. Syst. Evol. Microbiol.">
        <title>The Global Catalogue of Microorganisms (GCM) 10K type strain sequencing project: providing services to taxonomists for standard genome sequencing and annotation.</title>
        <authorList>
            <consortium name="The Broad Institute Genomics Platform"/>
            <consortium name="The Broad Institute Genome Sequencing Center for Infectious Disease"/>
            <person name="Wu L."/>
            <person name="Ma J."/>
        </authorList>
    </citation>
    <scope>NUCLEOTIDE SEQUENCE [LARGE SCALE GENOMIC DNA]</scope>
    <source>
        <strain evidence="2">JCM 15914</strain>
    </source>
</reference>
<dbReference type="EMBL" id="BAAAQA010000014">
    <property type="protein sequence ID" value="GAA2114775.1"/>
    <property type="molecule type" value="Genomic_DNA"/>
</dbReference>
<gene>
    <name evidence="1" type="ORF">GCM10009824_12290</name>
</gene>
<comment type="caution">
    <text evidence="1">The sequence shown here is derived from an EMBL/GenBank/DDBJ whole genome shotgun (WGS) entry which is preliminary data.</text>
</comment>
<proteinExistence type="predicted"/>
<name>A0ABP5JC43_9MICC</name>